<feature type="non-terminal residue" evidence="3">
    <location>
        <position position="1052"/>
    </location>
</feature>
<name>A0ABQ8JLF8_DERPT</name>
<protein>
    <submittedName>
        <fullName evidence="3">Chitin binding</fullName>
    </submittedName>
</protein>
<dbReference type="EMBL" id="NJHN03000032">
    <property type="protein sequence ID" value="KAH9423255.1"/>
    <property type="molecule type" value="Genomic_DNA"/>
</dbReference>
<feature type="region of interest" description="Disordered" evidence="1">
    <location>
        <begin position="162"/>
        <end position="238"/>
    </location>
</feature>
<feature type="compositionally biased region" description="Low complexity" evidence="1">
    <location>
        <begin position="101"/>
        <end position="110"/>
    </location>
</feature>
<accession>A0ABQ8JLF8</accession>
<feature type="domain" description="Chitin-binding type-2" evidence="2">
    <location>
        <begin position="24"/>
        <end position="79"/>
    </location>
</feature>
<dbReference type="InterPro" id="IPR036508">
    <property type="entry name" value="Chitin-bd_dom_sf"/>
</dbReference>
<comment type="caution">
    <text evidence="3">The sequence shown here is derived from an EMBL/GenBank/DDBJ whole genome shotgun (WGS) entry which is preliminary data.</text>
</comment>
<dbReference type="Pfam" id="PF01607">
    <property type="entry name" value="CBM_14"/>
    <property type="match status" value="1"/>
</dbReference>
<evidence type="ECO:0000256" key="1">
    <source>
        <dbReference type="SAM" id="MobiDB-lite"/>
    </source>
</evidence>
<dbReference type="SUPFAM" id="SSF57625">
    <property type="entry name" value="Invertebrate chitin-binding proteins"/>
    <property type="match status" value="1"/>
</dbReference>
<dbReference type="InterPro" id="IPR002509">
    <property type="entry name" value="NODB_dom"/>
</dbReference>
<feature type="region of interest" description="Disordered" evidence="1">
    <location>
        <begin position="91"/>
        <end position="110"/>
    </location>
</feature>
<evidence type="ECO:0000313" key="3">
    <source>
        <dbReference type="EMBL" id="KAH9423255.1"/>
    </source>
</evidence>
<dbReference type="InterPro" id="IPR002557">
    <property type="entry name" value="Chitin-bd_dom"/>
</dbReference>
<feature type="compositionally biased region" description="Polar residues" evidence="1">
    <location>
        <begin position="192"/>
        <end position="219"/>
    </location>
</feature>
<dbReference type="Pfam" id="PF01522">
    <property type="entry name" value="Polysacc_deac_1"/>
    <property type="match status" value="1"/>
</dbReference>
<gene>
    <name evidence="3" type="primary">Cda5_3</name>
    <name evidence="3" type="ORF">DERP_003533</name>
</gene>
<feature type="region of interest" description="Disordered" evidence="1">
    <location>
        <begin position="380"/>
        <end position="406"/>
    </location>
</feature>
<dbReference type="Gene3D" id="3.20.20.370">
    <property type="entry name" value="Glycoside hydrolase/deacetylase"/>
    <property type="match status" value="1"/>
</dbReference>
<feature type="region of interest" description="Disordered" evidence="1">
    <location>
        <begin position="626"/>
        <end position="682"/>
    </location>
</feature>
<dbReference type="PANTHER" id="PTHR45985">
    <property type="match status" value="1"/>
</dbReference>
<evidence type="ECO:0000313" key="4">
    <source>
        <dbReference type="Proteomes" id="UP000887458"/>
    </source>
</evidence>
<proteinExistence type="predicted"/>
<reference evidence="3 4" key="2">
    <citation type="journal article" date="2022" name="Mol. Biol. Evol.">
        <title>Comparative Genomics Reveals Insights into the Divergent Evolution of Astigmatic Mites and Household Pest Adaptations.</title>
        <authorList>
            <person name="Xiong Q."/>
            <person name="Wan A.T."/>
            <person name="Liu X."/>
            <person name="Fung C.S."/>
            <person name="Xiao X."/>
            <person name="Malainual N."/>
            <person name="Hou J."/>
            <person name="Wang L."/>
            <person name="Wang M."/>
            <person name="Yang K.Y."/>
            <person name="Cui Y."/>
            <person name="Leung E.L."/>
            <person name="Nong W."/>
            <person name="Shin S.K."/>
            <person name="Au S.W."/>
            <person name="Jeong K.Y."/>
            <person name="Chew F.T."/>
            <person name="Hui J.H."/>
            <person name="Leung T.F."/>
            <person name="Tungtrongchitr A."/>
            <person name="Zhong N."/>
            <person name="Liu Z."/>
            <person name="Tsui S.K."/>
        </authorList>
    </citation>
    <scope>NUCLEOTIDE SEQUENCE [LARGE SCALE GENOMIC DNA]</scope>
    <source>
        <strain evidence="3">Derp</strain>
    </source>
</reference>
<dbReference type="PANTHER" id="PTHR45985:SF12">
    <property type="entry name" value="CHITIN DEACETYLASE-LIKE 5, ISOFORM B"/>
    <property type="match status" value="1"/>
</dbReference>
<dbReference type="SUPFAM" id="SSF88713">
    <property type="entry name" value="Glycoside hydrolase/deacetylase"/>
    <property type="match status" value="1"/>
</dbReference>
<dbReference type="CDD" id="cd10975">
    <property type="entry name" value="CE4_CDA_like_2"/>
    <property type="match status" value="1"/>
</dbReference>
<dbReference type="InterPro" id="IPR052740">
    <property type="entry name" value="CE4"/>
</dbReference>
<feature type="compositionally biased region" description="Low complexity" evidence="1">
    <location>
        <begin position="484"/>
        <end position="510"/>
    </location>
</feature>
<reference evidence="3 4" key="1">
    <citation type="journal article" date="2018" name="J. Allergy Clin. Immunol.">
        <title>High-quality assembly of Dermatophagoides pteronyssinus genome and transcriptome reveals a wide range of novel allergens.</title>
        <authorList>
            <person name="Liu X.Y."/>
            <person name="Yang K.Y."/>
            <person name="Wang M.Q."/>
            <person name="Kwok J.S."/>
            <person name="Zeng X."/>
            <person name="Yang Z."/>
            <person name="Xiao X.J."/>
            <person name="Lau C.P."/>
            <person name="Li Y."/>
            <person name="Huang Z.M."/>
            <person name="Ba J.G."/>
            <person name="Yim A.K."/>
            <person name="Ouyang C.Y."/>
            <person name="Ngai S.M."/>
            <person name="Chan T.F."/>
            <person name="Leung E.L."/>
            <person name="Liu L."/>
            <person name="Liu Z.G."/>
            <person name="Tsui S.K."/>
        </authorList>
    </citation>
    <scope>NUCLEOTIDE SEQUENCE [LARGE SCALE GENOMIC DNA]</scope>
    <source>
        <strain evidence="3">Derp</strain>
    </source>
</reference>
<dbReference type="InterPro" id="IPR011330">
    <property type="entry name" value="Glyco_hydro/deAcase_b/a-brl"/>
</dbReference>
<feature type="compositionally biased region" description="Low complexity" evidence="1">
    <location>
        <begin position="171"/>
        <end position="191"/>
    </location>
</feature>
<dbReference type="SMART" id="SM00494">
    <property type="entry name" value="ChtBD2"/>
    <property type="match status" value="1"/>
</dbReference>
<dbReference type="Proteomes" id="UP000887458">
    <property type="component" value="Unassembled WGS sequence"/>
</dbReference>
<feature type="compositionally biased region" description="Low complexity" evidence="1">
    <location>
        <begin position="638"/>
        <end position="652"/>
    </location>
</feature>
<sequence>MVLCDQFQSSQSSPPQSLPLTSINFRCPEQFGYYADEYNCSKYFVCVFGEALHESCTGGLRFSSELQTCDWPRNVICPYEDSDYDETEDDFVDSGSYSLSNNNNNKQQQQVGSGMIIETKNPTTTTTSTTTAKPLSSSNSDFYDNHPHHPFILLNHKSQPSSFTKSLLPPSSTNATTAIQQQQTPTHQISAKTSPSTNGLFSIRNNLSVNNNQYTTPTSHHNHNHNHQNDNSQISYHHGTTTTTTTRYLSNTKHSLNEQDIIQDSFNKLIKQQQQQQQQQKHHQKLGRQSNIIVNNNRQIPNQNATNNHNQHNHQHSFVNPVVYKSNDNYLTKITDIDENRLNFQPNRQQSNNQINNHRHNQHIDDDLDENFTLVDLQRSRHDDDHQHQQPTNHHIAGHNDDIRNDLHSVGQINQNLLGRSVNGENNHAQSVSVVASTSSKARIPELDFVFKNQNIDKHRNTNNNNDNDQKQQQLDNHPASNRNSASQQLLLSKNSSNSPNNNNPNNRLSADGDKFKYQTSHQHHHQTEIDDQSNPINIDFDRIEPGAILLITRTDKESSSSVNNKSQANIYSTISSLNIGDNVNVNDDVVDDINIMVNHLPNSDMILTDFQRIGTNRNDTDVYRKSKIPEYRQSVQSSRSNSTATTTSNRSSHARHLGSHHRATTTGTTTTNSTRTVKNLQIPSRPIPVYKTPEPFSNAIKCSEQLCKLPDCFCGGTEIPGGLSVKDVPQLVLISFDDAVNDINWHIYEELLNSGRSNPNGCPIKATFYVSHEWTDYSQVQTLYSRGHEIASHSITHSFGESYTSQQWHNEIVGQREILHLYGGVNKADIRGMRAPFLQGGGNKQFEMLHEENFTYDSSMPVFENSPPFWPYTLDYTINHECMIAPCPTKSFPGLWEIGLVMWQDLRGGRCSMGDACSNPSDENGVYDLIMKNFKRHYNSNRAPFGLYYHSAWFNSEHHRQGFLRVIDDLLTYYKDVYFVTKWELIQWIRNPTALKELYRVNLFSCARDPNRPPPCLHPNICNVGANSGVRFLKTCQPCPKRYPWLDDNGQ</sequence>
<feature type="region of interest" description="Disordered" evidence="1">
    <location>
        <begin position="269"/>
        <end position="290"/>
    </location>
</feature>
<feature type="compositionally biased region" description="Low complexity" evidence="1">
    <location>
        <begin position="665"/>
        <end position="677"/>
    </location>
</feature>
<dbReference type="Gene3D" id="2.170.140.10">
    <property type="entry name" value="Chitin binding domain"/>
    <property type="match status" value="1"/>
</dbReference>
<feature type="compositionally biased region" description="Basic residues" evidence="1">
    <location>
        <begin position="653"/>
        <end position="664"/>
    </location>
</feature>
<evidence type="ECO:0000259" key="2">
    <source>
        <dbReference type="PROSITE" id="PS50940"/>
    </source>
</evidence>
<feature type="compositionally biased region" description="Low complexity" evidence="1">
    <location>
        <begin position="462"/>
        <end position="477"/>
    </location>
</feature>
<dbReference type="PROSITE" id="PS50940">
    <property type="entry name" value="CHIT_BIND_II"/>
    <property type="match status" value="1"/>
</dbReference>
<feature type="region of interest" description="Disordered" evidence="1">
    <location>
        <begin position="453"/>
        <end position="538"/>
    </location>
</feature>
<organism evidence="3 4">
    <name type="scientific">Dermatophagoides pteronyssinus</name>
    <name type="common">European house dust mite</name>
    <dbReference type="NCBI Taxonomy" id="6956"/>
    <lineage>
        <taxon>Eukaryota</taxon>
        <taxon>Metazoa</taxon>
        <taxon>Ecdysozoa</taxon>
        <taxon>Arthropoda</taxon>
        <taxon>Chelicerata</taxon>
        <taxon>Arachnida</taxon>
        <taxon>Acari</taxon>
        <taxon>Acariformes</taxon>
        <taxon>Sarcoptiformes</taxon>
        <taxon>Astigmata</taxon>
        <taxon>Psoroptidia</taxon>
        <taxon>Analgoidea</taxon>
        <taxon>Pyroglyphidae</taxon>
        <taxon>Dermatophagoidinae</taxon>
        <taxon>Dermatophagoides</taxon>
    </lineage>
</organism>
<keyword evidence="4" id="KW-1185">Reference proteome</keyword>